<comment type="caution">
    <text evidence="1">The sequence shown here is derived from an EMBL/GenBank/DDBJ whole genome shotgun (WGS) entry which is preliminary data.</text>
</comment>
<accession>A0ACC2SPF4</accession>
<name>A0ACC2SPF4_9FUNG</name>
<evidence type="ECO:0000313" key="1">
    <source>
        <dbReference type="EMBL" id="KAJ9064136.1"/>
    </source>
</evidence>
<dbReference type="EMBL" id="QTSX02004527">
    <property type="protein sequence ID" value="KAJ9064136.1"/>
    <property type="molecule type" value="Genomic_DNA"/>
</dbReference>
<protein>
    <submittedName>
        <fullName evidence="1">Gem-associated protein 5</fullName>
    </submittedName>
</protein>
<gene>
    <name evidence="1" type="primary">GEMIN5_2</name>
    <name evidence="1" type="ORF">DSO57_1033592</name>
</gene>
<organism evidence="1 2">
    <name type="scientific">Entomophthora muscae</name>
    <dbReference type="NCBI Taxonomy" id="34485"/>
    <lineage>
        <taxon>Eukaryota</taxon>
        <taxon>Fungi</taxon>
        <taxon>Fungi incertae sedis</taxon>
        <taxon>Zoopagomycota</taxon>
        <taxon>Entomophthoromycotina</taxon>
        <taxon>Entomophthoromycetes</taxon>
        <taxon>Entomophthorales</taxon>
        <taxon>Entomophthoraceae</taxon>
        <taxon>Entomophthora</taxon>
    </lineage>
</organism>
<proteinExistence type="predicted"/>
<evidence type="ECO:0000313" key="2">
    <source>
        <dbReference type="Proteomes" id="UP001165960"/>
    </source>
</evidence>
<sequence length="254" mass="28290">MALRLIPKLFSRLLRPIVPKMAILISLLRCLPLPAMLPMLLTVSPPKASTCNLVCYWLIFRDAVALAQNRLPEGHPHLVNLYLAYARHLLHAKSTEEACRWFILGKDIGSAIDAIASRNTRDSLLAALELSLKNNHETYPLRIWRYSVACQVEGAHGEAALALFNLPPSLPVVASLIFTLTDGSYIYTNDTPVENEDVIDLEDFESDNDSSATVTSHFFVSSFRISNRSFRCGPNLACRSLESATCFTKERTTP</sequence>
<reference evidence="1" key="1">
    <citation type="submission" date="2022-04" db="EMBL/GenBank/DDBJ databases">
        <title>Genome of the entomopathogenic fungus Entomophthora muscae.</title>
        <authorList>
            <person name="Elya C."/>
            <person name="Lovett B.R."/>
            <person name="Lee E."/>
            <person name="Macias A.M."/>
            <person name="Hajek A.E."/>
            <person name="De Bivort B.L."/>
            <person name="Kasson M.T."/>
            <person name="De Fine Licht H.H."/>
            <person name="Stajich J.E."/>
        </authorList>
    </citation>
    <scope>NUCLEOTIDE SEQUENCE</scope>
    <source>
        <strain evidence="1">Berkeley</strain>
    </source>
</reference>
<dbReference type="Proteomes" id="UP001165960">
    <property type="component" value="Unassembled WGS sequence"/>
</dbReference>
<keyword evidence="2" id="KW-1185">Reference proteome</keyword>